<feature type="compositionally biased region" description="Basic and acidic residues" evidence="1">
    <location>
        <begin position="272"/>
        <end position="285"/>
    </location>
</feature>
<dbReference type="PANTHER" id="PTHR11544">
    <property type="entry name" value="COLD SHOCK DOMAIN CONTAINING PROTEINS"/>
    <property type="match status" value="1"/>
</dbReference>
<dbReference type="SUPFAM" id="SSF50249">
    <property type="entry name" value="Nucleic acid-binding proteins"/>
    <property type="match status" value="1"/>
</dbReference>
<dbReference type="InterPro" id="IPR012340">
    <property type="entry name" value="NA-bd_OB-fold"/>
</dbReference>
<feature type="domain" description="CSD" evidence="2">
    <location>
        <begin position="30"/>
        <end position="97"/>
    </location>
</feature>
<evidence type="ECO:0000256" key="1">
    <source>
        <dbReference type="SAM" id="MobiDB-lite"/>
    </source>
</evidence>
<dbReference type="SMART" id="SM00357">
    <property type="entry name" value="CSP"/>
    <property type="match status" value="1"/>
</dbReference>
<dbReference type="InterPro" id="IPR011129">
    <property type="entry name" value="CSD"/>
</dbReference>
<feature type="compositionally biased region" description="Low complexity" evidence="1">
    <location>
        <begin position="262"/>
        <end position="271"/>
    </location>
</feature>
<feature type="compositionally biased region" description="Basic residues" evidence="1">
    <location>
        <begin position="104"/>
        <end position="114"/>
    </location>
</feature>
<feature type="compositionally biased region" description="Basic residues" evidence="1">
    <location>
        <begin position="238"/>
        <end position="249"/>
    </location>
</feature>
<dbReference type="InterPro" id="IPR050181">
    <property type="entry name" value="Cold_shock_domain"/>
</dbReference>
<feature type="compositionally biased region" description="Basic and acidic residues" evidence="1">
    <location>
        <begin position="297"/>
        <end position="320"/>
    </location>
</feature>
<dbReference type="AlphaFoldDB" id="A0A0V0JAV0"/>
<feature type="compositionally biased region" description="Basic residues" evidence="1">
    <location>
        <begin position="152"/>
        <end position="167"/>
    </location>
</feature>
<dbReference type="PROSITE" id="PS00352">
    <property type="entry name" value="CSD_1"/>
    <property type="match status" value="1"/>
</dbReference>
<dbReference type="InterPro" id="IPR019844">
    <property type="entry name" value="CSD_CS"/>
</dbReference>
<sequence>MTAEVAPPNEEKDEVRQRKSFELLNVIVEKVTGTVKWFSITRRYGFIQRDDNQEDVFVHRTAITASKQRFPSLKTGEPVEFSVVQTTGGINAASVTGPGGKPVKGTRRYFRRTSKSGTTHDATSGPAEHDGDKPVQANGTHPGGDVEGPRRGGFRGRRRGSGRRPPRTSHDGMGDYANGSDAQNGGGVSPTGGAPRPRPRPRRGRGRIGMGGYEHSAPRQQPGEGEANGPVSPDQHPPRRGRRPFRRGRPINGNRSSKPTSGDDGAGANSSGEHEQQVHEGKPSDELSIEEQLTNMKIEEGDTKNSEKSKDSVVETHEEAPAEQVKTGPEKEVGFEDQGGAEPSEPTTAEMMEADENDKKEEQPAN</sequence>
<dbReference type="GO" id="GO:0003676">
    <property type="term" value="F:nucleic acid binding"/>
    <property type="evidence" value="ECO:0007669"/>
    <property type="project" value="InterPro"/>
</dbReference>
<dbReference type="Gene3D" id="2.40.50.140">
    <property type="entry name" value="Nucleic acid-binding proteins"/>
    <property type="match status" value="1"/>
</dbReference>
<evidence type="ECO:0000259" key="2">
    <source>
        <dbReference type="PROSITE" id="PS51857"/>
    </source>
</evidence>
<organism evidence="3">
    <name type="scientific">Schistocephalus solidus</name>
    <name type="common">Tapeworm</name>
    <dbReference type="NCBI Taxonomy" id="70667"/>
    <lineage>
        <taxon>Eukaryota</taxon>
        <taxon>Metazoa</taxon>
        <taxon>Spiralia</taxon>
        <taxon>Lophotrochozoa</taxon>
        <taxon>Platyhelminthes</taxon>
        <taxon>Cestoda</taxon>
        <taxon>Eucestoda</taxon>
        <taxon>Diphyllobothriidea</taxon>
        <taxon>Diphyllobothriidae</taxon>
        <taxon>Schistocephalus</taxon>
    </lineage>
</organism>
<accession>A0A0V0JAV0</accession>
<proteinExistence type="predicted"/>
<feature type="region of interest" description="Disordered" evidence="1">
    <location>
        <begin position="92"/>
        <end position="366"/>
    </location>
</feature>
<dbReference type="PRINTS" id="PR00050">
    <property type="entry name" value="COLDSHOCK"/>
</dbReference>
<dbReference type="CDD" id="cd04458">
    <property type="entry name" value="CSP_CDS"/>
    <property type="match status" value="1"/>
</dbReference>
<dbReference type="EMBL" id="GEEE01000281">
    <property type="protein sequence ID" value="JAP62944.1"/>
    <property type="molecule type" value="Transcribed_RNA"/>
</dbReference>
<reference evidence="3" key="1">
    <citation type="submission" date="2016-01" db="EMBL/GenBank/DDBJ databases">
        <title>Reference transcriptome for the parasite Schistocephalus solidus: insights into the molecular evolution of parasitism.</title>
        <authorList>
            <person name="Hebert F.O."/>
            <person name="Grambauer S."/>
            <person name="Barber I."/>
            <person name="Landry C.R."/>
            <person name="Aubin-Horth N."/>
        </authorList>
    </citation>
    <scope>NUCLEOTIDE SEQUENCE</scope>
</reference>
<protein>
    <submittedName>
        <fullName evidence="3">Nuclease-sensitive element-binding protein 1</fullName>
    </submittedName>
</protein>
<dbReference type="InterPro" id="IPR002059">
    <property type="entry name" value="CSP_DNA-bd"/>
</dbReference>
<feature type="compositionally biased region" description="Basic and acidic residues" evidence="1">
    <location>
        <begin position="357"/>
        <end position="366"/>
    </location>
</feature>
<dbReference type="Pfam" id="PF00313">
    <property type="entry name" value="CSD"/>
    <property type="match status" value="1"/>
</dbReference>
<name>A0A0V0JAV0_SCHSO</name>
<evidence type="ECO:0000313" key="3">
    <source>
        <dbReference type="EMBL" id="JAP62944.1"/>
    </source>
</evidence>
<feature type="compositionally biased region" description="Basic residues" evidence="1">
    <location>
        <begin position="197"/>
        <end position="206"/>
    </location>
</feature>
<gene>
    <name evidence="3" type="primary">YBOX1</name>
    <name evidence="3" type="ORF">TR86208</name>
</gene>
<dbReference type="PROSITE" id="PS51857">
    <property type="entry name" value="CSD_2"/>
    <property type="match status" value="1"/>
</dbReference>